<sequence>MVLFSILRAPFLNVARLLFELGIYFEPGPGGWVWQLTGGNMPNIAHVLFLQVVVVVGLAAAVAEGAPCRRHHTTTEQQCGGDAVSFHRHQRGQVDNSNNNRVDLDISYLDIAAAPLAAPPTSGFNTDRIDRWEDRDFVDKNMEEELERWYEQWNGRLSYDDDDNDYDGDDGDNDYDFRPYPTTTYPHHHHHLFIKRTASLTKEDFSTLYPYTSLLFHLRPDIPPPPPSKQLTYPPPRPLSSLPGSSTAPAPALSLSPFSDTLTPSQSAALESLHREHIAQFAVLSDKFREEVAITKEKHAKTIADILGVPTTTMGVEVDGKKGGRRGGVDLERLSVQQTRELAVYAGFVEFEFRGLFQRQMGERVGLLRRQRGEWEGLVGVLGVVVGGEQQVDRESKKNVNVYWGGLDEGEVSWFGEWLEKRGEGEEEEEEEEEEIGDVPEWWMGKSRNRKGVRWA</sequence>
<feature type="region of interest" description="Disordered" evidence="1">
    <location>
        <begin position="221"/>
        <end position="255"/>
    </location>
</feature>
<comment type="caution">
    <text evidence="2">The sequence shown here is derived from an EMBL/GenBank/DDBJ whole genome shotgun (WGS) entry which is preliminary data.</text>
</comment>
<name>A0AA40AN53_9PEZI</name>
<evidence type="ECO:0000256" key="1">
    <source>
        <dbReference type="SAM" id="MobiDB-lite"/>
    </source>
</evidence>
<organism evidence="2 3">
    <name type="scientific">Apiosordaria backusii</name>
    <dbReference type="NCBI Taxonomy" id="314023"/>
    <lineage>
        <taxon>Eukaryota</taxon>
        <taxon>Fungi</taxon>
        <taxon>Dikarya</taxon>
        <taxon>Ascomycota</taxon>
        <taxon>Pezizomycotina</taxon>
        <taxon>Sordariomycetes</taxon>
        <taxon>Sordariomycetidae</taxon>
        <taxon>Sordariales</taxon>
        <taxon>Lasiosphaeriaceae</taxon>
        <taxon>Apiosordaria</taxon>
    </lineage>
</organism>
<accession>A0AA40AN53</accession>
<dbReference type="AlphaFoldDB" id="A0AA40AN53"/>
<gene>
    <name evidence="2" type="ORF">B0T21DRAFT_454048</name>
</gene>
<reference evidence="2" key="1">
    <citation type="submission" date="2023-06" db="EMBL/GenBank/DDBJ databases">
        <title>Genome-scale phylogeny and comparative genomics of the fungal order Sordariales.</title>
        <authorList>
            <consortium name="Lawrence Berkeley National Laboratory"/>
            <person name="Hensen N."/>
            <person name="Bonometti L."/>
            <person name="Westerberg I."/>
            <person name="Brannstrom I.O."/>
            <person name="Guillou S."/>
            <person name="Cros-Aarteil S."/>
            <person name="Calhoun S."/>
            <person name="Haridas S."/>
            <person name="Kuo A."/>
            <person name="Mondo S."/>
            <person name="Pangilinan J."/>
            <person name="Riley R."/>
            <person name="Labutti K."/>
            <person name="Andreopoulos B."/>
            <person name="Lipzen A."/>
            <person name="Chen C."/>
            <person name="Yanf M."/>
            <person name="Daum C."/>
            <person name="Ng V."/>
            <person name="Clum A."/>
            <person name="Steindorff A."/>
            <person name="Ohm R."/>
            <person name="Martin F."/>
            <person name="Silar P."/>
            <person name="Natvig D."/>
            <person name="Lalanne C."/>
            <person name="Gautier V."/>
            <person name="Ament-Velasquez S.L."/>
            <person name="Kruys A."/>
            <person name="Hutchinson M.I."/>
            <person name="Powell A.J."/>
            <person name="Barry K."/>
            <person name="Miller A.N."/>
            <person name="Grigoriev I.V."/>
            <person name="Debuchy R."/>
            <person name="Gladieux P."/>
            <person name="Thoren M.H."/>
            <person name="Johannesson H."/>
        </authorList>
    </citation>
    <scope>NUCLEOTIDE SEQUENCE</scope>
    <source>
        <strain evidence="2">CBS 540.89</strain>
    </source>
</reference>
<feature type="compositionally biased region" description="Pro residues" evidence="1">
    <location>
        <begin position="221"/>
        <end position="238"/>
    </location>
</feature>
<protein>
    <submittedName>
        <fullName evidence="2">Uncharacterized protein</fullName>
    </submittedName>
</protein>
<dbReference type="Proteomes" id="UP001172159">
    <property type="component" value="Unassembled WGS sequence"/>
</dbReference>
<evidence type="ECO:0000313" key="2">
    <source>
        <dbReference type="EMBL" id="KAK0718892.1"/>
    </source>
</evidence>
<dbReference type="EMBL" id="JAUKTV010000013">
    <property type="protein sequence ID" value="KAK0718892.1"/>
    <property type="molecule type" value="Genomic_DNA"/>
</dbReference>
<proteinExistence type="predicted"/>
<feature type="compositionally biased region" description="Low complexity" evidence="1">
    <location>
        <begin position="239"/>
        <end position="255"/>
    </location>
</feature>
<keyword evidence="3" id="KW-1185">Reference proteome</keyword>
<evidence type="ECO:0000313" key="3">
    <source>
        <dbReference type="Proteomes" id="UP001172159"/>
    </source>
</evidence>